<dbReference type="Proteomes" id="UP001549291">
    <property type="component" value="Unassembled WGS sequence"/>
</dbReference>
<name>A0ABV2RH09_BRAJP</name>
<comment type="caution">
    <text evidence="1">The sequence shown here is derived from an EMBL/GenBank/DDBJ whole genome shotgun (WGS) entry which is preliminary data.</text>
</comment>
<evidence type="ECO:0000313" key="1">
    <source>
        <dbReference type="EMBL" id="MET4716226.1"/>
    </source>
</evidence>
<reference evidence="1 2" key="1">
    <citation type="submission" date="2024-06" db="EMBL/GenBank/DDBJ databases">
        <title>Genomic Encyclopedia of Type Strains, Phase V (KMG-V): Genome sequencing to study the core and pangenomes of soil and plant-associated prokaryotes.</title>
        <authorList>
            <person name="Whitman W."/>
        </authorList>
    </citation>
    <scope>NUCLEOTIDE SEQUENCE [LARGE SCALE GENOMIC DNA]</scope>
    <source>
        <strain evidence="1 2">USDA 160</strain>
    </source>
</reference>
<sequence>MNSISSAGMRASDFEISLGIKLRTLFRRQPFAEKTMRTLFGPIFLGKAPIERAQRAQTRTATMAPEQKHLPLRKRLSANEAWIEQRLISGRIKCPYDVEIASRCPSGGGESLIGQLLEAPLSLGQPLAVVLSKKIPAVPCVVHYDLGSHGIELRYSWSLTHKKLSDGAMFLISDHGAAAKLITKRRAA</sequence>
<keyword evidence="2" id="KW-1185">Reference proteome</keyword>
<proteinExistence type="predicted"/>
<protein>
    <recommendedName>
        <fullName evidence="3">PilZ domain-containing protein</fullName>
    </recommendedName>
</protein>
<gene>
    <name evidence="1" type="ORF">ABIF63_000329</name>
</gene>
<organism evidence="1 2">
    <name type="scientific">Bradyrhizobium japonicum</name>
    <dbReference type="NCBI Taxonomy" id="375"/>
    <lineage>
        <taxon>Bacteria</taxon>
        <taxon>Pseudomonadati</taxon>
        <taxon>Pseudomonadota</taxon>
        <taxon>Alphaproteobacteria</taxon>
        <taxon>Hyphomicrobiales</taxon>
        <taxon>Nitrobacteraceae</taxon>
        <taxon>Bradyrhizobium</taxon>
    </lineage>
</organism>
<dbReference type="EMBL" id="JBEPTQ010000001">
    <property type="protein sequence ID" value="MET4716226.1"/>
    <property type="molecule type" value="Genomic_DNA"/>
</dbReference>
<evidence type="ECO:0000313" key="2">
    <source>
        <dbReference type="Proteomes" id="UP001549291"/>
    </source>
</evidence>
<evidence type="ECO:0008006" key="3">
    <source>
        <dbReference type="Google" id="ProtNLM"/>
    </source>
</evidence>
<accession>A0ABV2RH09</accession>